<dbReference type="Gene3D" id="3.40.30.10">
    <property type="entry name" value="Glutaredoxin"/>
    <property type="match status" value="1"/>
</dbReference>
<dbReference type="GO" id="GO:0016491">
    <property type="term" value="F:oxidoreductase activity"/>
    <property type="evidence" value="ECO:0007669"/>
    <property type="project" value="InterPro"/>
</dbReference>
<dbReference type="PANTHER" id="PTHR13887">
    <property type="entry name" value="GLUTATHIONE S-TRANSFERASE KAPPA"/>
    <property type="match status" value="1"/>
</dbReference>
<comment type="caution">
    <text evidence="2">The sequence shown here is derived from an EMBL/GenBank/DDBJ whole genome shotgun (WGS) entry which is preliminary data.</text>
</comment>
<dbReference type="InterPro" id="IPR001853">
    <property type="entry name" value="DSBA-like_thioredoxin_dom"/>
</dbReference>
<protein>
    <submittedName>
        <fullName evidence="2">DSBA oxidoreductase</fullName>
    </submittedName>
</protein>
<dbReference type="AlphaFoldDB" id="A0A512HYP3"/>
<keyword evidence="3" id="KW-1185">Reference proteome</keyword>
<evidence type="ECO:0000259" key="1">
    <source>
        <dbReference type="Pfam" id="PF01323"/>
    </source>
</evidence>
<dbReference type="EMBL" id="BJZQ01000021">
    <property type="protein sequence ID" value="GEO90544.1"/>
    <property type="molecule type" value="Genomic_DNA"/>
</dbReference>
<evidence type="ECO:0000313" key="3">
    <source>
        <dbReference type="Proteomes" id="UP000321769"/>
    </source>
</evidence>
<evidence type="ECO:0000313" key="2">
    <source>
        <dbReference type="EMBL" id="GEO90544.1"/>
    </source>
</evidence>
<reference evidence="2 3" key="1">
    <citation type="submission" date="2019-07" db="EMBL/GenBank/DDBJ databases">
        <title>Whole genome shotgun sequence of Aeromicrobium flavum NBRC 107625.</title>
        <authorList>
            <person name="Hosoyama A."/>
            <person name="Uohara A."/>
            <person name="Ohji S."/>
            <person name="Ichikawa N."/>
        </authorList>
    </citation>
    <scope>NUCLEOTIDE SEQUENCE [LARGE SCALE GENOMIC DNA]</scope>
    <source>
        <strain evidence="2 3">NBRC 107625</strain>
    </source>
</reference>
<dbReference type="InterPro" id="IPR036249">
    <property type="entry name" value="Thioredoxin-like_sf"/>
</dbReference>
<name>A0A512HYP3_9ACTN</name>
<organism evidence="2 3">
    <name type="scientific">Aeromicrobium flavum</name>
    <dbReference type="NCBI Taxonomy" id="416568"/>
    <lineage>
        <taxon>Bacteria</taxon>
        <taxon>Bacillati</taxon>
        <taxon>Actinomycetota</taxon>
        <taxon>Actinomycetes</taxon>
        <taxon>Propionibacteriales</taxon>
        <taxon>Nocardioidaceae</taxon>
        <taxon>Aeromicrobium</taxon>
    </lineage>
</organism>
<dbReference type="CDD" id="cd03024">
    <property type="entry name" value="DsbA_FrnE"/>
    <property type="match status" value="1"/>
</dbReference>
<sequence>MVMGRAYRAAAAGMARPLRDVVNSVNNSPTRPVKVDIWSDIACPWCFIGKRRFERAVADWDGAVEVEFHSFELAPDTPVDFEGSEVDFLAHHKGMDPAQVEQMLSQMTVMAAEEGLAYDFDALRHTKTLLAHQALHFAKAHGLQRELKERLLSAYFEQGRHVGRVDELVTLATEVGLDGDALRRDLEAGTFAPDVEADIAQARAYGIAGVPFFVFDGRLGVSGAQAPETFREVLDRVVAEASA</sequence>
<dbReference type="PANTHER" id="PTHR13887:SF41">
    <property type="entry name" value="THIOREDOXIN SUPERFAMILY PROTEIN"/>
    <property type="match status" value="1"/>
</dbReference>
<feature type="domain" description="DSBA-like thioredoxin" evidence="1">
    <location>
        <begin position="35"/>
        <end position="234"/>
    </location>
</feature>
<gene>
    <name evidence="2" type="ORF">AFL01nite_28710</name>
</gene>
<dbReference type="Pfam" id="PF01323">
    <property type="entry name" value="DSBA"/>
    <property type="match status" value="1"/>
</dbReference>
<dbReference type="SUPFAM" id="SSF52833">
    <property type="entry name" value="Thioredoxin-like"/>
    <property type="match status" value="1"/>
</dbReference>
<accession>A0A512HYP3</accession>
<proteinExistence type="predicted"/>
<dbReference type="Proteomes" id="UP000321769">
    <property type="component" value="Unassembled WGS sequence"/>
</dbReference>